<accession>A0A7J6HWW0</accession>
<evidence type="ECO:0000259" key="3">
    <source>
        <dbReference type="SMART" id="SM00382"/>
    </source>
</evidence>
<dbReference type="InterPro" id="IPR055414">
    <property type="entry name" value="LRR_R13L4/SHOC2-like"/>
</dbReference>
<evidence type="ECO:0000256" key="1">
    <source>
        <dbReference type="ARBA" id="ARBA00022737"/>
    </source>
</evidence>
<dbReference type="InterPro" id="IPR044974">
    <property type="entry name" value="Disease_R_plants"/>
</dbReference>
<dbReference type="GO" id="GO:0043531">
    <property type="term" value="F:ADP binding"/>
    <property type="evidence" value="ECO:0007669"/>
    <property type="project" value="InterPro"/>
</dbReference>
<dbReference type="Gene3D" id="1.10.8.430">
    <property type="entry name" value="Helical domain of apoptotic protease-activating factors"/>
    <property type="match status" value="1"/>
</dbReference>
<dbReference type="SUPFAM" id="SSF52540">
    <property type="entry name" value="P-loop containing nucleoside triphosphate hydrolases"/>
    <property type="match status" value="1"/>
</dbReference>
<dbReference type="FunFam" id="1.10.10.10:FF:000322">
    <property type="entry name" value="Probable disease resistance protein At1g63360"/>
    <property type="match status" value="1"/>
</dbReference>
<dbReference type="EMBL" id="JAATIQ010000021">
    <property type="protein sequence ID" value="KAF4399495.1"/>
    <property type="molecule type" value="Genomic_DNA"/>
</dbReference>
<dbReference type="SMART" id="SM00382">
    <property type="entry name" value="AAA"/>
    <property type="match status" value="1"/>
</dbReference>
<dbReference type="PANTHER" id="PTHR23155">
    <property type="entry name" value="DISEASE RESISTANCE PROTEIN RP"/>
    <property type="match status" value="1"/>
</dbReference>
<reference evidence="4 5" key="1">
    <citation type="journal article" date="2020" name="bioRxiv">
        <title>Sequence and annotation of 42 cannabis genomes reveals extensive copy number variation in cannabinoid synthesis and pathogen resistance genes.</title>
        <authorList>
            <person name="Mckernan K.J."/>
            <person name="Helbert Y."/>
            <person name="Kane L.T."/>
            <person name="Ebling H."/>
            <person name="Zhang L."/>
            <person name="Liu B."/>
            <person name="Eaton Z."/>
            <person name="Mclaughlin S."/>
            <person name="Kingan S."/>
            <person name="Baybayan P."/>
            <person name="Concepcion G."/>
            <person name="Jordan M."/>
            <person name="Riva A."/>
            <person name="Barbazuk W."/>
            <person name="Harkins T."/>
        </authorList>
    </citation>
    <scope>NUCLEOTIDE SEQUENCE [LARGE SCALE GENOMIC DNA]</scope>
    <source>
        <strain evidence="5">cv. Jamaican Lion 4</strain>
        <tissue evidence="4">Leaf</tissue>
    </source>
</reference>
<dbReference type="Gene3D" id="1.10.10.10">
    <property type="entry name" value="Winged helix-like DNA-binding domain superfamily/Winged helix DNA-binding domain"/>
    <property type="match status" value="1"/>
</dbReference>
<evidence type="ECO:0000313" key="4">
    <source>
        <dbReference type="EMBL" id="KAF4399495.1"/>
    </source>
</evidence>
<dbReference type="Pfam" id="PF23598">
    <property type="entry name" value="LRR_14"/>
    <property type="match status" value="1"/>
</dbReference>
<dbReference type="Gene3D" id="3.80.10.10">
    <property type="entry name" value="Ribonuclease Inhibitor"/>
    <property type="match status" value="1"/>
</dbReference>
<keyword evidence="2" id="KW-0611">Plant defense</keyword>
<dbReference type="Gene3D" id="3.40.50.300">
    <property type="entry name" value="P-loop containing nucleotide triphosphate hydrolases"/>
    <property type="match status" value="1"/>
</dbReference>
<dbReference type="InterPro" id="IPR032675">
    <property type="entry name" value="LRR_dom_sf"/>
</dbReference>
<dbReference type="Pfam" id="PF23559">
    <property type="entry name" value="WHD_DRP"/>
    <property type="match status" value="1"/>
</dbReference>
<evidence type="ECO:0000313" key="5">
    <source>
        <dbReference type="Proteomes" id="UP000583929"/>
    </source>
</evidence>
<dbReference type="GO" id="GO:0098542">
    <property type="term" value="P:defense response to other organism"/>
    <property type="evidence" value="ECO:0007669"/>
    <property type="project" value="TreeGrafter"/>
</dbReference>
<dbReference type="InterPro" id="IPR002182">
    <property type="entry name" value="NB-ARC"/>
</dbReference>
<dbReference type="InterPro" id="IPR003593">
    <property type="entry name" value="AAA+_ATPase"/>
</dbReference>
<keyword evidence="5" id="KW-1185">Reference proteome</keyword>
<name>A0A7J6HWW0_CANSA</name>
<evidence type="ECO:0000256" key="2">
    <source>
        <dbReference type="ARBA" id="ARBA00022821"/>
    </source>
</evidence>
<dbReference type="AlphaFoldDB" id="A0A7J6HWW0"/>
<dbReference type="InterPro" id="IPR058922">
    <property type="entry name" value="WHD_DRP"/>
</dbReference>
<dbReference type="PANTHER" id="PTHR23155:SF759">
    <property type="entry name" value="AAA+ ATPASE DOMAIN-CONTAINING PROTEIN"/>
    <property type="match status" value="1"/>
</dbReference>
<organism evidence="4 5">
    <name type="scientific">Cannabis sativa</name>
    <name type="common">Hemp</name>
    <name type="synonym">Marijuana</name>
    <dbReference type="NCBI Taxonomy" id="3483"/>
    <lineage>
        <taxon>Eukaryota</taxon>
        <taxon>Viridiplantae</taxon>
        <taxon>Streptophyta</taxon>
        <taxon>Embryophyta</taxon>
        <taxon>Tracheophyta</taxon>
        <taxon>Spermatophyta</taxon>
        <taxon>Magnoliopsida</taxon>
        <taxon>eudicotyledons</taxon>
        <taxon>Gunneridae</taxon>
        <taxon>Pentapetalae</taxon>
        <taxon>rosids</taxon>
        <taxon>fabids</taxon>
        <taxon>Rosales</taxon>
        <taxon>Cannabaceae</taxon>
        <taxon>Cannabis</taxon>
    </lineage>
</organism>
<dbReference type="InterPro" id="IPR036388">
    <property type="entry name" value="WH-like_DNA-bd_sf"/>
</dbReference>
<proteinExistence type="predicted"/>
<gene>
    <name evidence="4" type="ORF">G4B88_022578</name>
</gene>
<dbReference type="Proteomes" id="UP000583929">
    <property type="component" value="Unassembled WGS sequence"/>
</dbReference>
<dbReference type="SUPFAM" id="SSF52058">
    <property type="entry name" value="L domain-like"/>
    <property type="match status" value="1"/>
</dbReference>
<dbReference type="InterPro" id="IPR042197">
    <property type="entry name" value="Apaf_helical"/>
</dbReference>
<dbReference type="InterPro" id="IPR027417">
    <property type="entry name" value="P-loop_NTPase"/>
</dbReference>
<sequence length="849" mass="97294">MEVVIALIPVLTEELIKAARTESEFGSQLIQLENKLKQATELLDEKKSLKQEKGIVKETLIQLKGQVFDANDILTDCLMKKEPTQSCCFSFVRGNDPFFSLQESKKLKEINSHIQQHINTLGQYSGHLEKSRKSGCNDEEDYDPQQALSLKDKPAGIIGLEEDTRKLKNWIVNPTKPGFQIIAVVGMGGLGKTTLVQKVFDEIPKECSVIWLNVTRNFNKHRILKLMLKKLPDRIPSKLDSCNLMEELREALRKDDKVNYLIVMDDVWSMDNSWWHDLKSIFTFEDKNITIVITSRDREVVDSIGVEKDLIHQPNPLNNEDSWSLFTAWAFTDKGSNSSAKSSKVLEEIGKKIAEKCGGLPLSIKTIGSLLSTKTRVKTWTEVLEKFHKSPIKGNDEVIQSLRWSYSELDPHLQQCLLCLSIYPEDYVISAEQLIHWWVGEGFLQKKAMEDKKTVLELGYECLSKLASRCLIEVVDRRSYDDKVYSCKIHDMVRELLITIADEEEGFCSFNEKGIIQWRPDLYWLGLTDEMELTSFGANSKLRALFLTGSRRIDFSRNSGQLLSSGSIDEKNVKNLLDWISTLKRLACLNLSELKGLIQLPSSICELLNLKLLVLNECTKLKRLSPSIANLRRLMVLHMGGCPLEYIPEGLKMLSELQELTGFRVVGQTKPKVCGLLELKILTQLRMLHIVLSNDEIQISNNDLKDILPQLKNLKVLDIDADQCRDDKVFKKINFLCPPESLRELYLRSFHRARLPNWVHPSTLKELQYLCIEDADITDFIPKFENDQCSAYKWGVLEGLCLKELKMLKLDWEDVKKAMPALKHWEVPRRYQITNYPDDVDQKVSAIPS</sequence>
<dbReference type="PRINTS" id="PR00364">
    <property type="entry name" value="DISEASERSIST"/>
</dbReference>
<protein>
    <recommendedName>
        <fullName evidence="3">AAA+ ATPase domain-containing protein</fullName>
    </recommendedName>
</protein>
<feature type="domain" description="AAA+ ATPase" evidence="3">
    <location>
        <begin position="178"/>
        <end position="317"/>
    </location>
</feature>
<dbReference type="FunFam" id="1.10.8.430:FF:000003">
    <property type="entry name" value="Probable disease resistance protein At5g66910"/>
    <property type="match status" value="1"/>
</dbReference>
<keyword evidence="1" id="KW-0677">Repeat</keyword>
<comment type="caution">
    <text evidence="4">The sequence shown here is derived from an EMBL/GenBank/DDBJ whole genome shotgun (WGS) entry which is preliminary data.</text>
</comment>
<dbReference type="Pfam" id="PF00931">
    <property type="entry name" value="NB-ARC"/>
    <property type="match status" value="1"/>
</dbReference>